<comment type="caution">
    <text evidence="2">The sequence shown here is derived from an EMBL/GenBank/DDBJ whole genome shotgun (WGS) entry which is preliminary data.</text>
</comment>
<dbReference type="RefSeq" id="WP_064222518.1">
    <property type="nucleotide sequence ID" value="NZ_JAFBRH010000001.1"/>
</dbReference>
<gene>
    <name evidence="2" type="ORF">JQV55_07830</name>
</gene>
<dbReference type="EMBL" id="JAFBRM010000001">
    <property type="protein sequence ID" value="MBM1713465.1"/>
    <property type="molecule type" value="Genomic_DNA"/>
</dbReference>
<feature type="signal peptide" evidence="1">
    <location>
        <begin position="1"/>
        <end position="26"/>
    </location>
</feature>
<sequence length="97" mass="10732">MRMMLKTQLLAVTVGLVSSLPMAVQADGHSDIYAGSKGYVGKVDARPTQQYYSKDRSNGSQPKRVRSTVRYTVPGCPPRFNGMYRGTLYCVDGRPIE</sequence>
<keyword evidence="1" id="KW-0732">Signal</keyword>
<proteinExistence type="predicted"/>
<dbReference type="Proteomes" id="UP000732193">
    <property type="component" value="Unassembled WGS sequence"/>
</dbReference>
<reference evidence="2 3" key="1">
    <citation type="submission" date="2021-01" db="EMBL/GenBank/DDBJ databases">
        <title>Diatom-associated Roseobacters Show Island Model of Population Structure.</title>
        <authorList>
            <person name="Qu L."/>
            <person name="Feng X."/>
            <person name="Chen Y."/>
            <person name="Li L."/>
            <person name="Wang X."/>
            <person name="Hu Z."/>
            <person name="Wang H."/>
            <person name="Luo H."/>
        </authorList>
    </citation>
    <scope>NUCLEOTIDE SEQUENCE [LARGE SCALE GENOMIC DNA]</scope>
    <source>
        <strain evidence="2 3">TR60-84</strain>
    </source>
</reference>
<evidence type="ECO:0000256" key="1">
    <source>
        <dbReference type="SAM" id="SignalP"/>
    </source>
</evidence>
<evidence type="ECO:0000313" key="2">
    <source>
        <dbReference type="EMBL" id="MBM1713465.1"/>
    </source>
</evidence>
<evidence type="ECO:0000313" key="3">
    <source>
        <dbReference type="Proteomes" id="UP000732193"/>
    </source>
</evidence>
<feature type="chain" id="PRO_5042087878" evidence="1">
    <location>
        <begin position="27"/>
        <end position="97"/>
    </location>
</feature>
<dbReference type="AlphaFoldDB" id="A0AAE2VXQ0"/>
<name>A0AAE2VXQ0_9RHOB</name>
<keyword evidence="3" id="KW-1185">Reference proteome</keyword>
<accession>A0AAE2VXQ0</accession>
<organism evidence="2 3">
    <name type="scientific">Sulfitobacter geojensis</name>
    <dbReference type="NCBI Taxonomy" id="1342299"/>
    <lineage>
        <taxon>Bacteria</taxon>
        <taxon>Pseudomonadati</taxon>
        <taxon>Pseudomonadota</taxon>
        <taxon>Alphaproteobacteria</taxon>
        <taxon>Rhodobacterales</taxon>
        <taxon>Roseobacteraceae</taxon>
        <taxon>Sulfitobacter</taxon>
    </lineage>
</organism>
<protein>
    <submittedName>
        <fullName evidence="2">Uncharacterized protein</fullName>
    </submittedName>
</protein>